<comment type="caution">
    <text evidence="1">The sequence shown here is derived from an EMBL/GenBank/DDBJ whole genome shotgun (WGS) entry which is preliminary data.</text>
</comment>
<name>A0ABX2NB18_9FIRM</name>
<evidence type="ECO:0000313" key="2">
    <source>
        <dbReference type="Proteomes" id="UP000540919"/>
    </source>
</evidence>
<evidence type="ECO:0008006" key="3">
    <source>
        <dbReference type="Google" id="ProtNLM"/>
    </source>
</evidence>
<keyword evidence="2" id="KW-1185">Reference proteome</keyword>
<dbReference type="Proteomes" id="UP000540919">
    <property type="component" value="Unassembled WGS sequence"/>
</dbReference>
<organism evidence="1 2">
    <name type="scientific">Anaerococcus faecalis</name>
    <dbReference type="NCBI Taxonomy" id="2742993"/>
    <lineage>
        <taxon>Bacteria</taxon>
        <taxon>Bacillati</taxon>
        <taxon>Bacillota</taxon>
        <taxon>Tissierellia</taxon>
        <taxon>Tissierellales</taxon>
        <taxon>Peptoniphilaceae</taxon>
        <taxon>Anaerococcus</taxon>
    </lineage>
</organism>
<proteinExistence type="predicted"/>
<accession>A0ABX2NB18</accession>
<protein>
    <recommendedName>
        <fullName evidence="3">DNA-binding protein</fullName>
    </recommendedName>
</protein>
<gene>
    <name evidence="1" type="ORF">HV819_07635</name>
</gene>
<dbReference type="RefSeq" id="WP_176269898.1">
    <property type="nucleotide sequence ID" value="NZ_JABVBA010000007.1"/>
</dbReference>
<reference evidence="1 2" key="1">
    <citation type="submission" date="2020-06" db="EMBL/GenBank/DDBJ databases">
        <title>Anaerococcus sp. nov., isolated form swine feces.</title>
        <authorList>
            <person name="Yu S."/>
        </authorList>
    </citation>
    <scope>NUCLEOTIDE SEQUENCE [LARGE SCALE GENOMIC DNA]</scope>
    <source>
        <strain evidence="1 2">AGMB00486</strain>
    </source>
</reference>
<dbReference type="EMBL" id="JABVBA010000007">
    <property type="protein sequence ID" value="NVF11848.1"/>
    <property type="molecule type" value="Genomic_DNA"/>
</dbReference>
<evidence type="ECO:0000313" key="1">
    <source>
        <dbReference type="EMBL" id="NVF11848.1"/>
    </source>
</evidence>
<sequence length="66" mass="7986">MEDRLSKERLTVLKEYMTLSDMKEYFQFKDGKTFGEWEKQGLKVVKLSEKSKLYRACDIREFLNNL</sequence>